<dbReference type="EMBL" id="BMAU01021430">
    <property type="protein sequence ID" value="GFY35131.1"/>
    <property type="molecule type" value="Genomic_DNA"/>
</dbReference>
<feature type="region of interest" description="Disordered" evidence="1">
    <location>
        <begin position="1"/>
        <end position="30"/>
    </location>
</feature>
<feature type="compositionally biased region" description="Polar residues" evidence="1">
    <location>
        <begin position="1"/>
        <end position="17"/>
    </location>
</feature>
<name>A0A8X7BKC2_TRICX</name>
<gene>
    <name evidence="2" type="ORF">TNCV_5045061</name>
</gene>
<sequence>MIENSIASTESLRSTALKQGPTGPMRSVSAEMGRSSQSLLSLKKIVIGIKVKYYFWLYSPKDWKYRMIGQLASCDDSHPRTSLALPPYKIITQSYTFIWTYFCVGIQTGALTGIFQGVDPESEKFSILVS</sequence>
<dbReference type="AlphaFoldDB" id="A0A8X7BKC2"/>
<comment type="caution">
    <text evidence="2">The sequence shown here is derived from an EMBL/GenBank/DDBJ whole genome shotgun (WGS) entry which is preliminary data.</text>
</comment>
<keyword evidence="3" id="KW-1185">Reference proteome</keyword>
<evidence type="ECO:0000313" key="2">
    <source>
        <dbReference type="EMBL" id="GFY35131.1"/>
    </source>
</evidence>
<reference evidence="2" key="1">
    <citation type="submission" date="2020-08" db="EMBL/GenBank/DDBJ databases">
        <title>Multicomponent nature underlies the extraordinary mechanical properties of spider dragline silk.</title>
        <authorList>
            <person name="Kono N."/>
            <person name="Nakamura H."/>
            <person name="Mori M."/>
            <person name="Yoshida Y."/>
            <person name="Ohtoshi R."/>
            <person name="Malay A.D."/>
            <person name="Moran D.A.P."/>
            <person name="Tomita M."/>
            <person name="Numata K."/>
            <person name="Arakawa K."/>
        </authorList>
    </citation>
    <scope>NUCLEOTIDE SEQUENCE</scope>
</reference>
<organism evidence="2 3">
    <name type="scientific">Trichonephila clavipes</name>
    <name type="common">Golden silk orbweaver</name>
    <name type="synonym">Nephila clavipes</name>
    <dbReference type="NCBI Taxonomy" id="2585209"/>
    <lineage>
        <taxon>Eukaryota</taxon>
        <taxon>Metazoa</taxon>
        <taxon>Ecdysozoa</taxon>
        <taxon>Arthropoda</taxon>
        <taxon>Chelicerata</taxon>
        <taxon>Arachnida</taxon>
        <taxon>Araneae</taxon>
        <taxon>Araneomorphae</taxon>
        <taxon>Entelegynae</taxon>
        <taxon>Araneoidea</taxon>
        <taxon>Nephilidae</taxon>
        <taxon>Trichonephila</taxon>
    </lineage>
</organism>
<dbReference type="Proteomes" id="UP000887159">
    <property type="component" value="Unassembled WGS sequence"/>
</dbReference>
<proteinExistence type="predicted"/>
<evidence type="ECO:0000313" key="3">
    <source>
        <dbReference type="Proteomes" id="UP000887159"/>
    </source>
</evidence>
<protein>
    <submittedName>
        <fullName evidence="2">Uncharacterized protein</fullName>
    </submittedName>
</protein>
<accession>A0A8X7BKC2</accession>
<evidence type="ECO:0000256" key="1">
    <source>
        <dbReference type="SAM" id="MobiDB-lite"/>
    </source>
</evidence>